<comment type="similarity">
    <text evidence="1">Belongs to the putative lipase ROG1 family.</text>
</comment>
<dbReference type="EMBL" id="CAJVPV010011699">
    <property type="protein sequence ID" value="CAG8663623.1"/>
    <property type="molecule type" value="Genomic_DNA"/>
</dbReference>
<dbReference type="InterPro" id="IPR007751">
    <property type="entry name" value="DUF676_lipase-like"/>
</dbReference>
<gene>
    <name evidence="5" type="ORF">AMORRO_LOCUS10514</name>
</gene>
<dbReference type="SUPFAM" id="SSF53474">
    <property type="entry name" value="alpha/beta-Hydrolases"/>
    <property type="match status" value="1"/>
</dbReference>
<reference evidence="5" key="1">
    <citation type="submission" date="2021-06" db="EMBL/GenBank/DDBJ databases">
        <authorList>
            <person name="Kallberg Y."/>
            <person name="Tangrot J."/>
            <person name="Rosling A."/>
        </authorList>
    </citation>
    <scope>NUCLEOTIDE SEQUENCE</scope>
    <source>
        <strain evidence="5">CL551</strain>
    </source>
</reference>
<keyword evidence="3" id="KW-0812">Transmembrane</keyword>
<evidence type="ECO:0000313" key="6">
    <source>
        <dbReference type="Proteomes" id="UP000789342"/>
    </source>
</evidence>
<dbReference type="Pfam" id="PF05057">
    <property type="entry name" value="DUF676"/>
    <property type="match status" value="1"/>
</dbReference>
<dbReference type="InterPro" id="IPR044294">
    <property type="entry name" value="Lipase-like"/>
</dbReference>
<dbReference type="GO" id="GO:0047372">
    <property type="term" value="F:monoacylglycerol lipase activity"/>
    <property type="evidence" value="ECO:0007669"/>
    <property type="project" value="TreeGrafter"/>
</dbReference>
<evidence type="ECO:0000256" key="1">
    <source>
        <dbReference type="ARBA" id="ARBA00007920"/>
    </source>
</evidence>
<keyword evidence="3" id="KW-1133">Transmembrane helix</keyword>
<keyword evidence="3" id="KW-0472">Membrane</keyword>
<accession>A0A9N9HCJ9</accession>
<dbReference type="Proteomes" id="UP000789342">
    <property type="component" value="Unassembled WGS sequence"/>
</dbReference>
<feature type="domain" description="DUF676" evidence="4">
    <location>
        <begin position="11"/>
        <end position="217"/>
    </location>
</feature>
<evidence type="ECO:0000256" key="3">
    <source>
        <dbReference type="SAM" id="Phobius"/>
    </source>
</evidence>
<keyword evidence="6" id="KW-1185">Reference proteome</keyword>
<protein>
    <submittedName>
        <fullName evidence="5">16326_t:CDS:1</fullName>
    </submittedName>
</protein>
<dbReference type="OrthoDB" id="273452at2759"/>
<sequence length="467" mass="52561">MTLSAENNAVEENHLVVFIHGLWGNPGHLQYFVDRFVEKHGKNTEVLNVKCNTSSYTYDGVDVCGDRIVEEIYENLDSFRKAHTNSDGIVNKKITKISFIGYSLGGLMARYVVGILYKRGLFNDITPMSLTTFATPHLGIRRDDDRYFAKIFNWVSSSILSRSGEQLQYVDNFEGENEPLLLTLTRPDKIFYKALTKFKSLQLFANVINDSSVPYWTSAILEVDPFEKIDDLILYPNKKCQDIIDRIAISKSVGCGSSKTDDSSTSSDSVHATTRNSFSKRLPRYMLISAVAPILPVGALFILGAIATQGRSSRKRVAMIQEKNDDKLKDLNAVDGELVNNGGEGEKKNEENIITQEFSSLEEEIVEGVMILTNHVSPPQPRNTSNSSQNDSETICLSNFVTSSEFPKISMSQHQYQSSQNLNTLEWKKYSVMTDSVHPHASIVCRNRMHQGGKDLIRYFVEELFEA</sequence>
<dbReference type="PANTHER" id="PTHR12482:SF65">
    <property type="entry name" value="ESTERASE, PUTATIVE (AFU_ORTHOLOGUE AFUA_3G12320)-RELATED"/>
    <property type="match status" value="1"/>
</dbReference>
<name>A0A9N9HCJ9_9GLOM</name>
<proteinExistence type="inferred from homology"/>
<feature type="transmembrane region" description="Helical" evidence="3">
    <location>
        <begin position="285"/>
        <end position="306"/>
    </location>
</feature>
<comment type="caution">
    <text evidence="5">The sequence shown here is derived from an EMBL/GenBank/DDBJ whole genome shotgun (WGS) entry which is preliminary data.</text>
</comment>
<evidence type="ECO:0000256" key="2">
    <source>
        <dbReference type="SAM" id="MobiDB-lite"/>
    </source>
</evidence>
<dbReference type="GO" id="GO:0005811">
    <property type="term" value="C:lipid droplet"/>
    <property type="evidence" value="ECO:0007669"/>
    <property type="project" value="TreeGrafter"/>
</dbReference>
<evidence type="ECO:0000313" key="5">
    <source>
        <dbReference type="EMBL" id="CAG8663623.1"/>
    </source>
</evidence>
<organism evidence="5 6">
    <name type="scientific">Acaulospora morrowiae</name>
    <dbReference type="NCBI Taxonomy" id="94023"/>
    <lineage>
        <taxon>Eukaryota</taxon>
        <taxon>Fungi</taxon>
        <taxon>Fungi incertae sedis</taxon>
        <taxon>Mucoromycota</taxon>
        <taxon>Glomeromycotina</taxon>
        <taxon>Glomeromycetes</taxon>
        <taxon>Diversisporales</taxon>
        <taxon>Acaulosporaceae</taxon>
        <taxon>Acaulospora</taxon>
    </lineage>
</organism>
<dbReference type="PANTHER" id="PTHR12482">
    <property type="entry name" value="LIPASE ROG1-RELATED-RELATED"/>
    <property type="match status" value="1"/>
</dbReference>
<feature type="region of interest" description="Disordered" evidence="2">
    <location>
        <begin position="254"/>
        <end position="273"/>
    </location>
</feature>
<evidence type="ECO:0000259" key="4">
    <source>
        <dbReference type="Pfam" id="PF05057"/>
    </source>
</evidence>
<dbReference type="GO" id="GO:0004622">
    <property type="term" value="F:phosphatidylcholine lysophospholipase activity"/>
    <property type="evidence" value="ECO:0007669"/>
    <property type="project" value="TreeGrafter"/>
</dbReference>
<dbReference type="InterPro" id="IPR029058">
    <property type="entry name" value="AB_hydrolase_fold"/>
</dbReference>
<dbReference type="AlphaFoldDB" id="A0A9N9HCJ9"/>
<dbReference type="Gene3D" id="3.40.50.1820">
    <property type="entry name" value="alpha/beta hydrolase"/>
    <property type="match status" value="1"/>
</dbReference>